<sequence length="68" mass="7820">MAVDEHYASRFIYFYKGNILQDILDSTYITELGFTTDVKSDNKITGVLPYVDPEVLQGQESRKRQIST</sequence>
<evidence type="ECO:0000313" key="2">
    <source>
        <dbReference type="Proteomes" id="UP000789759"/>
    </source>
</evidence>
<evidence type="ECO:0000313" key="1">
    <source>
        <dbReference type="EMBL" id="CAG8765164.1"/>
    </source>
</evidence>
<comment type="caution">
    <text evidence="1">The sequence shown here is derived from an EMBL/GenBank/DDBJ whole genome shotgun (WGS) entry which is preliminary data.</text>
</comment>
<dbReference type="EMBL" id="CAJVQA010020701">
    <property type="protein sequence ID" value="CAG8765164.1"/>
    <property type="molecule type" value="Genomic_DNA"/>
</dbReference>
<organism evidence="1 2">
    <name type="scientific">Cetraspora pellucida</name>
    <dbReference type="NCBI Taxonomy" id="1433469"/>
    <lineage>
        <taxon>Eukaryota</taxon>
        <taxon>Fungi</taxon>
        <taxon>Fungi incertae sedis</taxon>
        <taxon>Mucoromycota</taxon>
        <taxon>Glomeromycotina</taxon>
        <taxon>Glomeromycetes</taxon>
        <taxon>Diversisporales</taxon>
        <taxon>Gigasporaceae</taxon>
        <taxon>Cetraspora</taxon>
    </lineage>
</organism>
<feature type="non-terminal residue" evidence="1">
    <location>
        <position position="68"/>
    </location>
</feature>
<dbReference type="OrthoDB" id="2424465at2759"/>
<reference evidence="1" key="1">
    <citation type="submission" date="2021-06" db="EMBL/GenBank/DDBJ databases">
        <authorList>
            <person name="Kallberg Y."/>
            <person name="Tangrot J."/>
            <person name="Rosling A."/>
        </authorList>
    </citation>
    <scope>NUCLEOTIDE SEQUENCE</scope>
    <source>
        <strain evidence="1">FL966</strain>
    </source>
</reference>
<dbReference type="Proteomes" id="UP000789759">
    <property type="component" value="Unassembled WGS sequence"/>
</dbReference>
<keyword evidence="2" id="KW-1185">Reference proteome</keyword>
<protein>
    <submittedName>
        <fullName evidence="1">4997_t:CDS:1</fullName>
    </submittedName>
</protein>
<gene>
    <name evidence="1" type="ORF">CPELLU_LOCUS15543</name>
</gene>
<proteinExistence type="predicted"/>
<name>A0A9N9NVU1_9GLOM</name>
<dbReference type="AlphaFoldDB" id="A0A9N9NVU1"/>
<accession>A0A9N9NVU1</accession>